<feature type="domain" description="UvrD-like helicase ATP-binding" evidence="12">
    <location>
        <begin position="195"/>
        <end position="653"/>
    </location>
</feature>
<dbReference type="InterPro" id="IPR000212">
    <property type="entry name" value="DNA_helicase_UvrD/REP"/>
</dbReference>
<evidence type="ECO:0000256" key="7">
    <source>
        <dbReference type="ARBA" id="ARBA00034617"/>
    </source>
</evidence>
<evidence type="ECO:0000256" key="2">
    <source>
        <dbReference type="ARBA" id="ARBA00022741"/>
    </source>
</evidence>
<dbReference type="PANTHER" id="PTHR11070:SF63">
    <property type="entry name" value="DNA HELICASE IV"/>
    <property type="match status" value="1"/>
</dbReference>
<proteinExistence type="inferred from homology"/>
<keyword evidence="14" id="KW-1185">Reference proteome</keyword>
<dbReference type="GO" id="GO:0005829">
    <property type="term" value="C:cytosol"/>
    <property type="evidence" value="ECO:0007669"/>
    <property type="project" value="TreeGrafter"/>
</dbReference>
<keyword evidence="5 10" id="KW-0067">ATP-binding</keyword>
<evidence type="ECO:0000256" key="11">
    <source>
        <dbReference type="SAM" id="MobiDB-lite"/>
    </source>
</evidence>
<evidence type="ECO:0000256" key="6">
    <source>
        <dbReference type="ARBA" id="ARBA00023235"/>
    </source>
</evidence>
<dbReference type="InterPro" id="IPR014017">
    <property type="entry name" value="DNA_helicase_UvrD-like_C"/>
</dbReference>
<dbReference type="InterPro" id="IPR014016">
    <property type="entry name" value="UvrD-like_ATP-bd"/>
</dbReference>
<dbReference type="EMBL" id="PDJC01000001">
    <property type="protein sequence ID" value="PFG17175.1"/>
    <property type="molecule type" value="Genomic_DNA"/>
</dbReference>
<keyword evidence="4 10" id="KW-0347">Helicase</keyword>
<dbReference type="InterPro" id="IPR013986">
    <property type="entry name" value="DExx_box_DNA_helicase_dom_sf"/>
</dbReference>
<evidence type="ECO:0000256" key="4">
    <source>
        <dbReference type="ARBA" id="ARBA00022806"/>
    </source>
</evidence>
<keyword evidence="6" id="KW-0413">Isomerase</keyword>
<dbReference type="AlphaFoldDB" id="A0A2A9CSZ7"/>
<keyword evidence="2 10" id="KW-0547">Nucleotide-binding</keyword>
<evidence type="ECO:0000256" key="1">
    <source>
        <dbReference type="ARBA" id="ARBA00009922"/>
    </source>
</evidence>
<feature type="region of interest" description="Disordered" evidence="11">
    <location>
        <begin position="884"/>
        <end position="911"/>
    </location>
</feature>
<dbReference type="GO" id="GO:0003677">
    <property type="term" value="F:DNA binding"/>
    <property type="evidence" value="ECO:0007669"/>
    <property type="project" value="InterPro"/>
</dbReference>
<keyword evidence="3 10" id="KW-0378">Hydrolase</keyword>
<evidence type="ECO:0000256" key="8">
    <source>
        <dbReference type="ARBA" id="ARBA00034808"/>
    </source>
</evidence>
<evidence type="ECO:0000313" key="13">
    <source>
        <dbReference type="EMBL" id="PFG17175.1"/>
    </source>
</evidence>
<dbReference type="GO" id="GO:0016887">
    <property type="term" value="F:ATP hydrolysis activity"/>
    <property type="evidence" value="ECO:0007669"/>
    <property type="project" value="RHEA"/>
</dbReference>
<dbReference type="InterPro" id="IPR027417">
    <property type="entry name" value="P-loop_NTPase"/>
</dbReference>
<comment type="catalytic activity">
    <reaction evidence="9">
        <text>ATP + H2O = ADP + phosphate + H(+)</text>
        <dbReference type="Rhea" id="RHEA:13065"/>
        <dbReference type="ChEBI" id="CHEBI:15377"/>
        <dbReference type="ChEBI" id="CHEBI:15378"/>
        <dbReference type="ChEBI" id="CHEBI:30616"/>
        <dbReference type="ChEBI" id="CHEBI:43474"/>
        <dbReference type="ChEBI" id="CHEBI:456216"/>
        <dbReference type="EC" id="5.6.2.4"/>
    </reaction>
</comment>
<gene>
    <name evidence="13" type="ORF">ATK74_1737</name>
</gene>
<dbReference type="Gene3D" id="3.40.50.300">
    <property type="entry name" value="P-loop containing nucleotide triphosphate hydrolases"/>
    <property type="match status" value="3"/>
</dbReference>
<dbReference type="Pfam" id="PF00580">
    <property type="entry name" value="UvrD-helicase"/>
    <property type="match status" value="1"/>
</dbReference>
<dbReference type="GO" id="GO:0043138">
    <property type="term" value="F:3'-5' DNA helicase activity"/>
    <property type="evidence" value="ECO:0007669"/>
    <property type="project" value="UniProtKB-EC"/>
</dbReference>
<dbReference type="GO" id="GO:0005524">
    <property type="term" value="F:ATP binding"/>
    <property type="evidence" value="ECO:0007669"/>
    <property type="project" value="UniProtKB-UniRule"/>
</dbReference>
<dbReference type="PROSITE" id="PS51198">
    <property type="entry name" value="UVRD_HELICASE_ATP_BIND"/>
    <property type="match status" value="1"/>
</dbReference>
<dbReference type="GO" id="GO:0000725">
    <property type="term" value="P:recombinational repair"/>
    <property type="evidence" value="ECO:0007669"/>
    <property type="project" value="TreeGrafter"/>
</dbReference>
<evidence type="ECO:0000256" key="5">
    <source>
        <dbReference type="ARBA" id="ARBA00022840"/>
    </source>
</evidence>
<evidence type="ECO:0000256" key="9">
    <source>
        <dbReference type="ARBA" id="ARBA00048988"/>
    </source>
</evidence>
<evidence type="ECO:0000256" key="10">
    <source>
        <dbReference type="PROSITE-ProRule" id="PRU00560"/>
    </source>
</evidence>
<protein>
    <recommendedName>
        <fullName evidence="8">DNA 3'-5' helicase</fullName>
        <ecNumber evidence="8">5.6.2.4</ecNumber>
    </recommendedName>
</protein>
<sequence>MHSDAPRVWGPAGASRSATWRLELAGGQFRLSTTAGDEYFTDGAVSQLSVRRWWFGHALVVRQRSTRRFHGVPKADVASLRHAIQWHVDRAQVQSTLERACVFQSHYSALLAHHLVEQRWIPHDRVAQVMALCPTPEELERLGRLPIEDLTTPEERDALALLARDPIAAIQTANERILHGELTAEAAFFAGIESQPLTPEQALAVVAFDSRVRVIAAAGSGKTSVMVARAAYAQERGFVAPDRILMLAFNKDAASELRARVASRLAARELPAGGIQATTFHSFGRALIGHATGRKPTIAPWVENGSDVDKVSRIIDELREASPDFRFKWDMFRLIYSRVSERPDLEEPDSYDRSKRRTGFHTYRGEIVRSEGERMIADWLFLNGVDYRYEQPYSHDVADKEHSQYRPDFFYPQIDAWHEHWALGADGAPPPSFTGYADGMRWKRALHRKYGTSLIETTWHEIVNLNGFSALADQLQRRGLELDWNPDRPISGIPAATHERLAQLMRTFLSHVKAGSLSRGDLDARLTSQPSRRSRLFLELFWQIFDRWQDDLAALGAIDFDDMVIQAADLLERHPSLRTFDLVLVDEFQDTSRSRARLVKALCDKPEAYLLAVGDDWQAINRFAGADLSAMTEFDSFFGATTTLRLQTTFRNTQRIADVAGRFISRNPGQLPKRVVASSPLTNAAPVVVVRVESRQQLRPTIERHLLDLAARYPTASIDVLGRYSHERDLVPRRLLAGPRVSFRTIHSAKGLEADHVVLPNLTTGTFGLPSQIDDDPVIGLAMARDDEFPHSEERRLFYVALTRARHTVTIFTIAGLESPFVVELLQDQDVVVQDSSGNRDPVQPCPKCGQGTVRFKVSEYGPFSYCCRFPRCDYKADVVSSVGPAKPQRTRQGSGRVAGASAQSRRRIRS</sequence>
<evidence type="ECO:0000259" key="12">
    <source>
        <dbReference type="PROSITE" id="PS51198"/>
    </source>
</evidence>
<organism evidence="13 14">
    <name type="scientific">Propionicimonas paludicola</name>
    <dbReference type="NCBI Taxonomy" id="185243"/>
    <lineage>
        <taxon>Bacteria</taxon>
        <taxon>Bacillati</taxon>
        <taxon>Actinomycetota</taxon>
        <taxon>Actinomycetes</taxon>
        <taxon>Propionibacteriales</taxon>
        <taxon>Nocardioidaceae</taxon>
        <taxon>Propionicimonas</taxon>
    </lineage>
</organism>
<feature type="binding site" evidence="10">
    <location>
        <begin position="216"/>
        <end position="223"/>
    </location>
    <ligand>
        <name>ATP</name>
        <dbReference type="ChEBI" id="CHEBI:30616"/>
    </ligand>
</feature>
<evidence type="ECO:0000256" key="3">
    <source>
        <dbReference type="ARBA" id="ARBA00022801"/>
    </source>
</evidence>
<dbReference type="Gene3D" id="1.10.10.160">
    <property type="match status" value="1"/>
</dbReference>
<dbReference type="SUPFAM" id="SSF52540">
    <property type="entry name" value="P-loop containing nucleoside triphosphate hydrolases"/>
    <property type="match status" value="1"/>
</dbReference>
<dbReference type="CDD" id="cd18807">
    <property type="entry name" value="SF1_C_UvrD"/>
    <property type="match status" value="1"/>
</dbReference>
<accession>A0A2A9CSZ7</accession>
<dbReference type="Pfam" id="PF13361">
    <property type="entry name" value="UvrD_C"/>
    <property type="match status" value="1"/>
</dbReference>
<reference evidence="13 14" key="1">
    <citation type="submission" date="2017-10" db="EMBL/GenBank/DDBJ databases">
        <title>Sequencing the genomes of 1000 actinobacteria strains.</title>
        <authorList>
            <person name="Klenk H.-P."/>
        </authorList>
    </citation>
    <scope>NUCLEOTIDE SEQUENCE [LARGE SCALE GENOMIC DNA]</scope>
    <source>
        <strain evidence="13 14">DSM 15597</strain>
    </source>
</reference>
<dbReference type="PANTHER" id="PTHR11070">
    <property type="entry name" value="UVRD / RECB / PCRA DNA HELICASE FAMILY MEMBER"/>
    <property type="match status" value="1"/>
</dbReference>
<dbReference type="EC" id="5.6.2.4" evidence="8"/>
<comment type="similarity">
    <text evidence="1">Belongs to the helicase family. UvrD subfamily.</text>
</comment>
<name>A0A2A9CSZ7_9ACTN</name>
<dbReference type="Proteomes" id="UP000226079">
    <property type="component" value="Unassembled WGS sequence"/>
</dbReference>
<comment type="caution">
    <text evidence="13">The sequence shown here is derived from an EMBL/GenBank/DDBJ whole genome shotgun (WGS) entry which is preliminary data.</text>
</comment>
<comment type="catalytic activity">
    <reaction evidence="7">
        <text>Couples ATP hydrolysis with the unwinding of duplex DNA by translocating in the 3'-5' direction.</text>
        <dbReference type="EC" id="5.6.2.4"/>
    </reaction>
</comment>
<evidence type="ECO:0000313" key="14">
    <source>
        <dbReference type="Proteomes" id="UP000226079"/>
    </source>
</evidence>